<evidence type="ECO:0000256" key="1">
    <source>
        <dbReference type="SAM" id="MobiDB-lite"/>
    </source>
</evidence>
<evidence type="ECO:0000313" key="4">
    <source>
        <dbReference type="Proteomes" id="UP000324022"/>
    </source>
</evidence>
<evidence type="ECO:0008006" key="5">
    <source>
        <dbReference type="Google" id="ProtNLM"/>
    </source>
</evidence>
<dbReference type="AlphaFoldDB" id="A0A5C3EGY5"/>
<keyword evidence="2" id="KW-1133">Transmembrane helix</keyword>
<feature type="compositionally biased region" description="Low complexity" evidence="1">
    <location>
        <begin position="511"/>
        <end position="523"/>
    </location>
</feature>
<keyword evidence="2" id="KW-0812">Transmembrane</keyword>
<keyword evidence="2" id="KW-0472">Membrane</keyword>
<feature type="compositionally biased region" description="Polar residues" evidence="1">
    <location>
        <begin position="288"/>
        <end position="298"/>
    </location>
</feature>
<feature type="region of interest" description="Disordered" evidence="1">
    <location>
        <begin position="382"/>
        <end position="441"/>
    </location>
</feature>
<protein>
    <recommendedName>
        <fullName evidence="5">Transmembrane protein</fullName>
    </recommendedName>
</protein>
<feature type="compositionally biased region" description="Basic and acidic residues" evidence="1">
    <location>
        <begin position="413"/>
        <end position="422"/>
    </location>
</feature>
<feature type="compositionally biased region" description="Low complexity" evidence="1">
    <location>
        <begin position="427"/>
        <end position="441"/>
    </location>
</feature>
<feature type="transmembrane region" description="Helical" evidence="2">
    <location>
        <begin position="206"/>
        <end position="230"/>
    </location>
</feature>
<feature type="region of interest" description="Disordered" evidence="1">
    <location>
        <begin position="457"/>
        <end position="523"/>
    </location>
</feature>
<feature type="region of interest" description="Disordered" evidence="1">
    <location>
        <begin position="251"/>
        <end position="298"/>
    </location>
</feature>
<accession>A0A5C3EGY5</accession>
<organism evidence="3 4">
    <name type="scientific">Ustilago trichophora</name>
    <dbReference type="NCBI Taxonomy" id="86804"/>
    <lineage>
        <taxon>Eukaryota</taxon>
        <taxon>Fungi</taxon>
        <taxon>Dikarya</taxon>
        <taxon>Basidiomycota</taxon>
        <taxon>Ustilaginomycotina</taxon>
        <taxon>Ustilaginomycetes</taxon>
        <taxon>Ustilaginales</taxon>
        <taxon>Ustilaginaceae</taxon>
        <taxon>Ustilago</taxon>
    </lineage>
</organism>
<sequence length="602" mass="62497">MSTTISNSTNTTLPIANVAANSSNIAVTNMVSNVTAPSNTTSNGQDTLLKNDDAMVTLLTFGPLSSCISLPNLAASSLPSTANYSSTAQQQIIQSWLTSLPTTSSCTTLSWTLKPDYSHHLNSMAIFQSQLEQLFPTSNSTAGSSKTLEAAQPGTSAAGIKNANASANGSVAAASTPSVASFFPGGTAPSAISGLASSNATLPTGLPLWIGVVIASSALVHLLSFIIHICSDLDALFPSLAIKLQGKPDEPSLPSHALPSNESSATLVDATPPSDPDVKVADPPSYTEPVTTQGLSTQNGLKPTPALIRFSRKAKRLMVPLLLLSALGTIAVAVVLNSKFAAGPVRNFPSSLSSVVAPVALPDANFTLSQMPSSSASLVNTTTSASMTGNSSSGSISRPSTVPTFGVNATSDKLPDNERHSLTDVNAPAATPTTTPSPIITTTTTQSMTKLVRRQTNFFPTPTSTDTTPASATRPTTIASFSSPSNSLPPASPFASTASTPNASLFPPNPTSTTTPAGSASTLTQAMPTNSTIESLTPTDPLFVISSGDSIHRLWWIVMLNFLLWFAQRRRTRSQIGTDKARLAILAQLSVHHKQQQQQQQQ</sequence>
<feature type="transmembrane region" description="Helical" evidence="2">
    <location>
        <begin position="317"/>
        <end position="336"/>
    </location>
</feature>
<dbReference type="Proteomes" id="UP000324022">
    <property type="component" value="Unassembled WGS sequence"/>
</dbReference>
<gene>
    <name evidence="3" type="ORF">UTRI_05484</name>
</gene>
<feature type="compositionally biased region" description="Low complexity" evidence="1">
    <location>
        <begin position="460"/>
        <end position="496"/>
    </location>
</feature>
<evidence type="ECO:0000256" key="2">
    <source>
        <dbReference type="SAM" id="Phobius"/>
    </source>
</evidence>
<keyword evidence="4" id="KW-1185">Reference proteome</keyword>
<evidence type="ECO:0000313" key="3">
    <source>
        <dbReference type="EMBL" id="SPO29662.1"/>
    </source>
</evidence>
<proteinExistence type="predicted"/>
<name>A0A5C3EGY5_9BASI</name>
<reference evidence="3 4" key="1">
    <citation type="submission" date="2018-03" db="EMBL/GenBank/DDBJ databases">
        <authorList>
            <person name="Guldener U."/>
        </authorList>
    </citation>
    <scope>NUCLEOTIDE SEQUENCE [LARGE SCALE GENOMIC DNA]</scope>
    <source>
        <strain evidence="3 4">NBRC100155</strain>
    </source>
</reference>
<dbReference type="EMBL" id="OOIN01000029">
    <property type="protein sequence ID" value="SPO29662.1"/>
    <property type="molecule type" value="Genomic_DNA"/>
</dbReference>
<dbReference type="OrthoDB" id="2556464at2759"/>
<feature type="compositionally biased region" description="Low complexity" evidence="1">
    <location>
        <begin position="382"/>
        <end position="401"/>
    </location>
</feature>